<feature type="region of interest" description="Disordered" evidence="5">
    <location>
        <begin position="308"/>
        <end position="343"/>
    </location>
</feature>
<dbReference type="NCBIfam" id="TIGR01352">
    <property type="entry name" value="tonB_Cterm"/>
    <property type="match status" value="1"/>
</dbReference>
<dbReference type="GO" id="GO:0055085">
    <property type="term" value="P:transmembrane transport"/>
    <property type="evidence" value="ECO:0007669"/>
    <property type="project" value="InterPro"/>
</dbReference>
<evidence type="ECO:0000256" key="4">
    <source>
        <dbReference type="ARBA" id="ARBA00023136"/>
    </source>
</evidence>
<feature type="region of interest" description="Disordered" evidence="5">
    <location>
        <begin position="161"/>
        <end position="191"/>
    </location>
</feature>
<dbReference type="EMBL" id="OX365700">
    <property type="protein sequence ID" value="CAI4033223.1"/>
    <property type="molecule type" value="Genomic_DNA"/>
</dbReference>
<accession>A0AA86N1Y6</accession>
<keyword evidence="4" id="KW-0472">Membrane</keyword>
<dbReference type="AlphaFoldDB" id="A0AA86N1Y6"/>
<dbReference type="GO" id="GO:0016020">
    <property type="term" value="C:membrane"/>
    <property type="evidence" value="ECO:0007669"/>
    <property type="project" value="UniProtKB-SubCell"/>
</dbReference>
<comment type="subcellular location">
    <subcellularLocation>
        <location evidence="1">Membrane</location>
        <topology evidence="1">Single-pass membrane protein</topology>
    </subcellularLocation>
</comment>
<gene>
    <name evidence="7" type="ORF">DNFV4_03657</name>
</gene>
<dbReference type="PROSITE" id="PS52015">
    <property type="entry name" value="TONB_CTD"/>
    <property type="match status" value="1"/>
</dbReference>
<dbReference type="InterPro" id="IPR037682">
    <property type="entry name" value="TonB_C"/>
</dbReference>
<evidence type="ECO:0000256" key="3">
    <source>
        <dbReference type="ARBA" id="ARBA00022989"/>
    </source>
</evidence>
<name>A0AA86N1Y6_9BACT</name>
<protein>
    <submittedName>
        <fullName evidence="7">Energy transducer TonB</fullName>
    </submittedName>
</protein>
<evidence type="ECO:0000256" key="2">
    <source>
        <dbReference type="ARBA" id="ARBA00022692"/>
    </source>
</evidence>
<keyword evidence="8" id="KW-1185">Reference proteome</keyword>
<feature type="domain" description="TonB C-terminal" evidence="6">
    <location>
        <begin position="222"/>
        <end position="321"/>
    </location>
</feature>
<keyword evidence="3" id="KW-1133">Transmembrane helix</keyword>
<sequence>MRKTTMKRFPWWPTCGLLKPLLLSRPSLCAQLGAAAILLWADLAAGFTPMVDVSLDRDGAKGSLGPGERAQLILSVDTPPRPHEDDIVAILESPFLATRLLPLTFDQGTRTLIGHVDVEAPVLGAGGTLPKAIPVRVIVASRQGTRLTPLARRLLYVTMQPPQPDLRGNPVAGSLPAAPSEPPVPSGEVQPAVAPLPFAESDGTLQEQSLLPESASVPNPGYWSTVKARIVQSVREHLPAHHRTGSAQAVTVHFRLYANGDAQLIQIEQSSGDAAVDDAAMRAVVEAQPFPPFPPDITDPHLEVHIAVPPASSRARRQTDRPGGSVSISPATASGPDRTQISD</sequence>
<dbReference type="SUPFAM" id="SSF74653">
    <property type="entry name" value="TolA/TonB C-terminal domain"/>
    <property type="match status" value="1"/>
</dbReference>
<dbReference type="KEGG" id="nti:DNFV4_03657"/>
<keyword evidence="2" id="KW-0812">Transmembrane</keyword>
<evidence type="ECO:0000313" key="8">
    <source>
        <dbReference type="Proteomes" id="UP001179121"/>
    </source>
</evidence>
<dbReference type="Gene3D" id="3.30.1150.10">
    <property type="match status" value="1"/>
</dbReference>
<evidence type="ECO:0000313" key="7">
    <source>
        <dbReference type="EMBL" id="CAI4033223.1"/>
    </source>
</evidence>
<evidence type="ECO:0000256" key="5">
    <source>
        <dbReference type="SAM" id="MobiDB-lite"/>
    </source>
</evidence>
<reference evidence="7" key="1">
    <citation type="submission" date="2022-10" db="EMBL/GenBank/DDBJ databases">
        <authorList>
            <person name="Koch H."/>
        </authorList>
    </citation>
    <scope>NUCLEOTIDE SEQUENCE</scope>
    <source>
        <strain evidence="7">DNF</strain>
    </source>
</reference>
<organism evidence="7 8">
    <name type="scientific">Nitrospira tepida</name>
    <dbReference type="NCBI Taxonomy" id="2973512"/>
    <lineage>
        <taxon>Bacteria</taxon>
        <taxon>Pseudomonadati</taxon>
        <taxon>Nitrospirota</taxon>
        <taxon>Nitrospiria</taxon>
        <taxon>Nitrospirales</taxon>
        <taxon>Nitrospiraceae</taxon>
        <taxon>Nitrospira</taxon>
    </lineage>
</organism>
<evidence type="ECO:0000256" key="1">
    <source>
        <dbReference type="ARBA" id="ARBA00004167"/>
    </source>
</evidence>
<feature type="compositionally biased region" description="Polar residues" evidence="5">
    <location>
        <begin position="326"/>
        <end position="343"/>
    </location>
</feature>
<dbReference type="Pfam" id="PF13103">
    <property type="entry name" value="TonB_2"/>
    <property type="match status" value="1"/>
</dbReference>
<evidence type="ECO:0000259" key="6">
    <source>
        <dbReference type="PROSITE" id="PS52015"/>
    </source>
</evidence>
<dbReference type="Proteomes" id="UP001179121">
    <property type="component" value="Chromosome"/>
</dbReference>
<dbReference type="InterPro" id="IPR006260">
    <property type="entry name" value="TonB/TolA_C"/>
</dbReference>
<proteinExistence type="predicted"/>